<accession>A0ACC7NWD8</accession>
<sequence>MSKSFRQFSHELVSIVKDKKVLISVSAVALVPLLYSFMFLWTFWDPYAKMDVLPVAVVNMDKGAAFEGKQLSVGDQFVEKLKTNPAFGWDFISQGEAEKGLKEHKYYMAIEIPEDFSQRATEVLGSDPQPATFRYIPNESSNFLAAQIGKTAVERIKGELSAELTKTYTETLFTSVGKLSEGLAQAADGASKLSAGTGSVVTGLEQLDEGLVKLTAGTQPLETGAVQLYTGATKLNDGLAQLQKGATTVSGGLEQLSNGHQAIVQGAAQSEEGAAKLNGGLAASSAGLDQLKTGADGLAAGLEQLAAAMPQLAENPSFAKLVEAGKQVAAGTDSAAAAQKQLAAGAAQLAEGQKTLHGGVVAFDAKLNEAAAGSKSVADGASQLVPGSAQLKAGLAQIENGIGQLANGTVQLTDGSKKLTDGAQTVAGGTGELSGKLKDASVQTSSINGNDKLYAAFSQPVAFEEQKMAEVPNYGTGFAPYFMSLGLFVGALLLTIVFPVKDPAVRPRSGASWYFGKLGTMLFIGLIQALVMAVVIKWGLGLTLQNMPLYFVLTVLTSWTFMIMIQMLVSMFANPGRFVAIVILILQLTTCAGTFPVELIPGPLQVINKWLPMTYSVQGYKAVISSGEMSDFNQAALLLGIYMAVMAAITLTYYIIHFRKQQSAPSTQLEDAVAL</sequence>
<keyword evidence="2" id="KW-1185">Reference proteome</keyword>
<protein>
    <submittedName>
        <fullName evidence="1">YhgE/Pip family protein</fullName>
    </submittedName>
</protein>
<dbReference type="Proteomes" id="UP001631969">
    <property type="component" value="Unassembled WGS sequence"/>
</dbReference>
<comment type="caution">
    <text evidence="1">The sequence shown here is derived from an EMBL/GenBank/DDBJ whole genome shotgun (WGS) entry which is preliminary data.</text>
</comment>
<evidence type="ECO:0000313" key="1">
    <source>
        <dbReference type="EMBL" id="MFM9328800.1"/>
    </source>
</evidence>
<reference evidence="1" key="1">
    <citation type="submission" date="2024-12" db="EMBL/GenBank/DDBJ databases">
        <authorList>
            <person name="Wu N."/>
        </authorList>
    </citation>
    <scope>NUCLEOTIDE SEQUENCE</scope>
    <source>
        <strain evidence="1">P15</strain>
    </source>
</reference>
<evidence type="ECO:0000313" key="2">
    <source>
        <dbReference type="Proteomes" id="UP001631969"/>
    </source>
</evidence>
<name>A0ACC7NWD8_9BACL</name>
<proteinExistence type="predicted"/>
<gene>
    <name evidence="1" type="ORF">ACI1P1_10910</name>
</gene>
<organism evidence="1 2">
    <name type="scientific">Paenibacillus mesotrionivorans</name>
    <dbReference type="NCBI Taxonomy" id="3160968"/>
    <lineage>
        <taxon>Bacteria</taxon>
        <taxon>Bacillati</taxon>
        <taxon>Bacillota</taxon>
        <taxon>Bacilli</taxon>
        <taxon>Bacillales</taxon>
        <taxon>Paenibacillaceae</taxon>
        <taxon>Paenibacillus</taxon>
    </lineage>
</organism>
<dbReference type="EMBL" id="JBJURJ010000006">
    <property type="protein sequence ID" value="MFM9328800.1"/>
    <property type="molecule type" value="Genomic_DNA"/>
</dbReference>